<proteinExistence type="inferred from homology"/>
<comment type="caution">
    <text evidence="7">The sequence shown here is derived from an EMBL/GenBank/DDBJ whole genome shotgun (WGS) entry which is preliminary data.</text>
</comment>
<protein>
    <submittedName>
        <fullName evidence="7">ABC transporter ATP-binding protein</fullName>
    </submittedName>
</protein>
<dbReference type="Proteomes" id="UP001501470">
    <property type="component" value="Unassembled WGS sequence"/>
</dbReference>
<evidence type="ECO:0000256" key="3">
    <source>
        <dbReference type="ARBA" id="ARBA00022741"/>
    </source>
</evidence>
<dbReference type="RefSeq" id="WP_344515663.1">
    <property type="nucleotide sequence ID" value="NZ_BAAAQD010000061.1"/>
</dbReference>
<evidence type="ECO:0000256" key="2">
    <source>
        <dbReference type="ARBA" id="ARBA00022448"/>
    </source>
</evidence>
<gene>
    <name evidence="7" type="ORF">GCM10009827_118300</name>
</gene>
<dbReference type="PANTHER" id="PTHR43820:SF4">
    <property type="entry name" value="HIGH-AFFINITY BRANCHED-CHAIN AMINO ACID TRANSPORT ATP-BINDING PROTEIN LIVF"/>
    <property type="match status" value="1"/>
</dbReference>
<dbReference type="InterPro" id="IPR003593">
    <property type="entry name" value="AAA+_ATPase"/>
</dbReference>
<dbReference type="InterPro" id="IPR003439">
    <property type="entry name" value="ABC_transporter-like_ATP-bd"/>
</dbReference>
<keyword evidence="8" id="KW-1185">Reference proteome</keyword>
<organism evidence="7 8">
    <name type="scientific">Dactylosporangium maewongense</name>
    <dbReference type="NCBI Taxonomy" id="634393"/>
    <lineage>
        <taxon>Bacteria</taxon>
        <taxon>Bacillati</taxon>
        <taxon>Actinomycetota</taxon>
        <taxon>Actinomycetes</taxon>
        <taxon>Micromonosporales</taxon>
        <taxon>Micromonosporaceae</taxon>
        <taxon>Dactylosporangium</taxon>
    </lineage>
</organism>
<accession>A0ABN2DFZ0</accession>
<keyword evidence="3" id="KW-0547">Nucleotide-binding</keyword>
<keyword evidence="4 7" id="KW-0067">ATP-binding</keyword>
<keyword evidence="5" id="KW-0029">Amino-acid transport</keyword>
<comment type="similarity">
    <text evidence="1">Belongs to the ABC transporter superfamily.</text>
</comment>
<sequence>MLAINDLNAWYGQTQALFDVTLTVETGQTVALVGTNGAGKTTLVRSILGLVRSTGTIQFDGAELSTVPPHRRSRKHGMSVVPEGRGMLNSLTVQENLELGYRRLSAQDRDFIERSFPRLSRRLAEKVSNLSGGEQQMVALCRAFIRRPKFLILDEPSLGLAPIVVDDVYSQLREAWSSGTTLLVEQDVERARQASDVMFFIAAGHILGTARSSDKAEVDRMTRAAFMDSSAVRG</sequence>
<keyword evidence="2" id="KW-0813">Transport</keyword>
<dbReference type="Gene3D" id="3.40.50.300">
    <property type="entry name" value="P-loop containing nucleotide triphosphate hydrolases"/>
    <property type="match status" value="1"/>
</dbReference>
<dbReference type="PROSITE" id="PS00211">
    <property type="entry name" value="ABC_TRANSPORTER_1"/>
    <property type="match status" value="1"/>
</dbReference>
<dbReference type="EMBL" id="BAAAQD010000061">
    <property type="protein sequence ID" value="GAA1576834.1"/>
    <property type="molecule type" value="Genomic_DNA"/>
</dbReference>
<dbReference type="PANTHER" id="PTHR43820">
    <property type="entry name" value="HIGH-AFFINITY BRANCHED-CHAIN AMINO ACID TRANSPORT ATP-BINDING PROTEIN LIVF"/>
    <property type="match status" value="1"/>
</dbReference>
<dbReference type="Pfam" id="PF00005">
    <property type="entry name" value="ABC_tran"/>
    <property type="match status" value="1"/>
</dbReference>
<dbReference type="SUPFAM" id="SSF52540">
    <property type="entry name" value="P-loop containing nucleoside triphosphate hydrolases"/>
    <property type="match status" value="1"/>
</dbReference>
<dbReference type="InterPro" id="IPR052156">
    <property type="entry name" value="BCAA_Transport_ATP-bd_LivF"/>
</dbReference>
<dbReference type="InterPro" id="IPR027417">
    <property type="entry name" value="P-loop_NTPase"/>
</dbReference>
<dbReference type="SMART" id="SM00382">
    <property type="entry name" value="AAA"/>
    <property type="match status" value="1"/>
</dbReference>
<dbReference type="GO" id="GO:0005524">
    <property type="term" value="F:ATP binding"/>
    <property type="evidence" value="ECO:0007669"/>
    <property type="project" value="UniProtKB-KW"/>
</dbReference>
<evidence type="ECO:0000313" key="8">
    <source>
        <dbReference type="Proteomes" id="UP001501470"/>
    </source>
</evidence>
<feature type="domain" description="ABC transporter" evidence="6">
    <location>
        <begin position="2"/>
        <end position="228"/>
    </location>
</feature>
<evidence type="ECO:0000313" key="7">
    <source>
        <dbReference type="EMBL" id="GAA1576834.1"/>
    </source>
</evidence>
<name>A0ABN2DFZ0_9ACTN</name>
<dbReference type="InterPro" id="IPR017871">
    <property type="entry name" value="ABC_transporter-like_CS"/>
</dbReference>
<evidence type="ECO:0000256" key="1">
    <source>
        <dbReference type="ARBA" id="ARBA00005417"/>
    </source>
</evidence>
<evidence type="ECO:0000256" key="5">
    <source>
        <dbReference type="ARBA" id="ARBA00022970"/>
    </source>
</evidence>
<dbReference type="PROSITE" id="PS50893">
    <property type="entry name" value="ABC_TRANSPORTER_2"/>
    <property type="match status" value="1"/>
</dbReference>
<evidence type="ECO:0000259" key="6">
    <source>
        <dbReference type="PROSITE" id="PS50893"/>
    </source>
</evidence>
<reference evidence="7 8" key="1">
    <citation type="journal article" date="2019" name="Int. J. Syst. Evol. Microbiol.">
        <title>The Global Catalogue of Microorganisms (GCM) 10K type strain sequencing project: providing services to taxonomists for standard genome sequencing and annotation.</title>
        <authorList>
            <consortium name="The Broad Institute Genomics Platform"/>
            <consortium name="The Broad Institute Genome Sequencing Center for Infectious Disease"/>
            <person name="Wu L."/>
            <person name="Ma J."/>
        </authorList>
    </citation>
    <scope>NUCLEOTIDE SEQUENCE [LARGE SCALE GENOMIC DNA]</scope>
    <source>
        <strain evidence="7 8">JCM 15933</strain>
    </source>
</reference>
<evidence type="ECO:0000256" key="4">
    <source>
        <dbReference type="ARBA" id="ARBA00022840"/>
    </source>
</evidence>